<keyword evidence="1" id="KW-1133">Transmembrane helix</keyword>
<dbReference type="InterPro" id="IPR018688">
    <property type="entry name" value="PpoB2-like"/>
</dbReference>
<feature type="transmembrane region" description="Helical" evidence="1">
    <location>
        <begin position="201"/>
        <end position="234"/>
    </location>
</feature>
<name>A0ABT2I2U2_9SPHN</name>
<evidence type="ECO:0000313" key="3">
    <source>
        <dbReference type="Proteomes" id="UP001165583"/>
    </source>
</evidence>
<comment type="caution">
    <text evidence="2">The sequence shown here is derived from an EMBL/GenBank/DDBJ whole genome shotgun (WGS) entry which is preliminary data.</text>
</comment>
<feature type="transmembrane region" description="Helical" evidence="1">
    <location>
        <begin position="240"/>
        <end position="261"/>
    </location>
</feature>
<evidence type="ECO:0000313" key="2">
    <source>
        <dbReference type="EMBL" id="MCT2399125.1"/>
    </source>
</evidence>
<dbReference type="Pfam" id="PF09948">
    <property type="entry name" value="PpoB2"/>
    <property type="match status" value="1"/>
</dbReference>
<feature type="transmembrane region" description="Helical" evidence="1">
    <location>
        <begin position="144"/>
        <end position="163"/>
    </location>
</feature>
<dbReference type="Proteomes" id="UP001165583">
    <property type="component" value="Unassembled WGS sequence"/>
</dbReference>
<protein>
    <submittedName>
        <fullName evidence="2">DUF2182 domain-containing protein</fullName>
    </submittedName>
</protein>
<accession>A0ABT2I2U2</accession>
<feature type="transmembrane region" description="Helical" evidence="1">
    <location>
        <begin position="72"/>
        <end position="93"/>
    </location>
</feature>
<sequence length="262" mass="27714">MSVAMLAVLTVLAWVWLALGAGMAPGLSLPALLPHDGGMMPGMETGGMAMPASADVPGAWWPASRFLLTFSMWWVMMVAMMLPSATPMVLLYARTAVSGGVTVSPATGSFLSGYLLVWGLFSLAATALQMVLERAGVVAGMDMVSVSRPFSGALLVAAGLYQLSPFKEVCLRHCRNPAQFLTHYYRAGRAGALRMGVRHGAFCAGCCWLLMALLFVGGVMNLVWIAFLTLLVAAEKMLPGGRWIAIGGGILCLGWGGYMFLA</sequence>
<evidence type="ECO:0000256" key="1">
    <source>
        <dbReference type="SAM" id="Phobius"/>
    </source>
</evidence>
<dbReference type="EMBL" id="JANZXA010000003">
    <property type="protein sequence ID" value="MCT2399125.1"/>
    <property type="molecule type" value="Genomic_DNA"/>
</dbReference>
<reference evidence="2" key="1">
    <citation type="submission" date="2022-09" db="EMBL/GenBank/DDBJ databases">
        <title>Novosphingobium sp. Nov., a polycyclic aromatic hydrocarbon-degrading bacterium isolated form mangrove sediments in HongKong.</title>
        <authorList>
            <person name="Hu Z."/>
        </authorList>
    </citation>
    <scope>NUCLEOTIDE SEQUENCE</scope>
    <source>
        <strain evidence="2">HK4-1</strain>
    </source>
</reference>
<gene>
    <name evidence="2" type="ORF">NZK81_06175</name>
</gene>
<organism evidence="2 3">
    <name type="scientific">Novosphingobium mangrovi</name>
    <name type="common">ex Huang et al. 2023</name>
    <dbReference type="NCBI Taxonomy" id="2976432"/>
    <lineage>
        <taxon>Bacteria</taxon>
        <taxon>Pseudomonadati</taxon>
        <taxon>Pseudomonadota</taxon>
        <taxon>Alphaproteobacteria</taxon>
        <taxon>Sphingomonadales</taxon>
        <taxon>Sphingomonadaceae</taxon>
        <taxon>Novosphingobium</taxon>
    </lineage>
</organism>
<keyword evidence="3" id="KW-1185">Reference proteome</keyword>
<keyword evidence="1" id="KW-0472">Membrane</keyword>
<proteinExistence type="predicted"/>
<dbReference type="RefSeq" id="WP_260044941.1">
    <property type="nucleotide sequence ID" value="NZ_JANZXA010000003.1"/>
</dbReference>
<keyword evidence="1" id="KW-0812">Transmembrane</keyword>